<protein>
    <recommendedName>
        <fullName evidence="2 3">Heme chaperone HemW</fullName>
    </recommendedName>
</protein>
<evidence type="ECO:0000256" key="2">
    <source>
        <dbReference type="ARBA" id="ARBA00017228"/>
    </source>
</evidence>
<reference evidence="5 6" key="1">
    <citation type="journal article" date="2020" name="Int. J. Syst. Evol. Microbiol.">
        <title>Ureaplasma miroungigenitalium sp. nov. isolated from northern elephant seals (Mirounga angustirostris) and Ureaplasma zalophigenitalium sp. nov. isolated from California sea lions (Zalophus californianus).</title>
        <authorList>
            <person name="Volokhov D.V."/>
            <person name="Gulland F.M."/>
            <person name="Gao Y."/>
            <person name="Chizhikov V.E."/>
        </authorList>
    </citation>
    <scope>NUCLEOTIDE SEQUENCE [LARGE SCALE GENOMIC DNA]</scope>
    <source>
        <strain evidence="5 6">CSL7644-GEN</strain>
    </source>
</reference>
<dbReference type="PANTHER" id="PTHR13932">
    <property type="entry name" value="COPROPORPHYRINIGEN III OXIDASE"/>
    <property type="match status" value="1"/>
</dbReference>
<keyword evidence="3" id="KW-0408">Iron</keyword>
<dbReference type="InterPro" id="IPR034505">
    <property type="entry name" value="Coproporphyrinogen-III_oxidase"/>
</dbReference>
<comment type="subcellular location">
    <subcellularLocation>
        <location evidence="3">Cytoplasm</location>
    </subcellularLocation>
</comment>
<gene>
    <name evidence="5" type="primary">hemW</name>
    <name evidence="5" type="ORF">OF365_02190</name>
</gene>
<comment type="caution">
    <text evidence="5">The sequence shown here is derived from an EMBL/GenBank/DDBJ whole genome shotgun (WGS) entry which is preliminary data.</text>
</comment>
<evidence type="ECO:0000313" key="6">
    <source>
        <dbReference type="Proteomes" id="UP001207252"/>
    </source>
</evidence>
<keyword evidence="3" id="KW-0963">Cytoplasm</keyword>
<proteinExistence type="inferred from homology"/>
<dbReference type="NCBIfam" id="TIGR00539">
    <property type="entry name" value="hemN_rel"/>
    <property type="match status" value="1"/>
</dbReference>
<dbReference type="SMART" id="SM00729">
    <property type="entry name" value="Elp3"/>
    <property type="match status" value="1"/>
</dbReference>
<keyword evidence="3" id="KW-0349">Heme</keyword>
<evidence type="ECO:0000256" key="1">
    <source>
        <dbReference type="ARBA" id="ARBA00006100"/>
    </source>
</evidence>
<sequence>MQQIPIFAKTTEHLYVHVPFCNHICTYCDFKRILKTPQTQFIVDDYLIDIQTRLHTQCELKQFKTIFLGGGTPNCLSDNELTTLLEALAPYADDDCEFSIECNPDLINQTQIDIFKKNKVNRISLGVQSTNNKILKQVNRIHTIQDVSLAINLLQENGITNISCDFIYNLQNMTFQDIDDVFIFLKKHKIPHVSFYALEIKSNSLLKRLGCTIDPDKEADQLEYIEQKFHAAKFHRYEVSNWVLDNKYQCQHNLAYWQTKDWMALGYGAHGFENRYYYQFNGRINHPSIETKQLNTHDYYQQILIMGLRLAEGLDLKIPRFYEAFMFFRNQLEHYYIQDNRLYAESLDLLNQTILPII</sequence>
<dbReference type="InterPro" id="IPR023404">
    <property type="entry name" value="rSAM_horseshoe"/>
</dbReference>
<evidence type="ECO:0000259" key="4">
    <source>
        <dbReference type="PROSITE" id="PS51918"/>
    </source>
</evidence>
<evidence type="ECO:0000256" key="3">
    <source>
        <dbReference type="RuleBase" id="RU364116"/>
    </source>
</evidence>
<comment type="function">
    <text evidence="3">Probably acts as a heme chaperone, transferring heme to an unknown acceptor. Binds one molecule of heme per monomer, possibly covalently. Binds 1 [4Fe-4S] cluster. The cluster is coordinated with 3 cysteines and an exchangeable S-adenosyl-L-methionine.</text>
</comment>
<dbReference type="SFLD" id="SFLDF00562">
    <property type="entry name" value="HemN-like__clustered_with_heat"/>
    <property type="match status" value="1"/>
</dbReference>
<dbReference type="SFLD" id="SFLDG01065">
    <property type="entry name" value="anaerobic_coproporphyrinogen-I"/>
    <property type="match status" value="1"/>
</dbReference>
<dbReference type="CDD" id="cd01335">
    <property type="entry name" value="Radical_SAM"/>
    <property type="match status" value="1"/>
</dbReference>
<evidence type="ECO:0000313" key="5">
    <source>
        <dbReference type="EMBL" id="MCV3754175.1"/>
    </source>
</evidence>
<dbReference type="EMBL" id="JAOXHJ010000004">
    <property type="protein sequence ID" value="MCV3754175.1"/>
    <property type="molecule type" value="Genomic_DNA"/>
</dbReference>
<keyword evidence="3" id="KW-0949">S-adenosyl-L-methionine</keyword>
<comment type="similarity">
    <text evidence="1">Belongs to the anaerobic coproporphyrinogen-III oxidase family. HemW subfamily.</text>
</comment>
<dbReference type="SFLD" id="SFLDS00029">
    <property type="entry name" value="Radical_SAM"/>
    <property type="match status" value="1"/>
</dbReference>
<dbReference type="RefSeq" id="WP_263817978.1">
    <property type="nucleotide sequence ID" value="NZ_JAOXHJ010000004.1"/>
</dbReference>
<dbReference type="PANTHER" id="PTHR13932:SF5">
    <property type="entry name" value="RADICAL S-ADENOSYL METHIONINE DOMAIN-CONTAINING PROTEIN 1, MITOCHONDRIAL"/>
    <property type="match status" value="1"/>
</dbReference>
<keyword evidence="3" id="KW-0411">Iron-sulfur</keyword>
<keyword evidence="3" id="KW-0143">Chaperone</keyword>
<dbReference type="Proteomes" id="UP001207252">
    <property type="component" value="Unassembled WGS sequence"/>
</dbReference>
<accession>A0ABT3BPJ0</accession>
<name>A0ABT3BPJ0_9BACT</name>
<keyword evidence="6" id="KW-1185">Reference proteome</keyword>
<organism evidence="5 6">
    <name type="scientific">Ureaplasma zalophigenitalium</name>
    <dbReference type="NCBI Taxonomy" id="907723"/>
    <lineage>
        <taxon>Bacteria</taxon>
        <taxon>Bacillati</taxon>
        <taxon>Mycoplasmatota</taxon>
        <taxon>Mycoplasmoidales</taxon>
        <taxon>Mycoplasmoidaceae</taxon>
        <taxon>Ureaplasma</taxon>
    </lineage>
</organism>
<dbReference type="Gene3D" id="3.80.30.20">
    <property type="entry name" value="tm_1862 like domain"/>
    <property type="match status" value="1"/>
</dbReference>
<keyword evidence="3" id="KW-0479">Metal-binding</keyword>
<dbReference type="InterPro" id="IPR007197">
    <property type="entry name" value="rSAM"/>
</dbReference>
<dbReference type="SUPFAM" id="SSF102114">
    <property type="entry name" value="Radical SAM enzymes"/>
    <property type="match status" value="1"/>
</dbReference>
<dbReference type="Pfam" id="PF04055">
    <property type="entry name" value="Radical_SAM"/>
    <property type="match status" value="1"/>
</dbReference>
<keyword evidence="3" id="KW-0004">4Fe-4S</keyword>
<feature type="domain" description="Radical SAM core" evidence="4">
    <location>
        <begin position="6"/>
        <end position="236"/>
    </location>
</feature>
<dbReference type="InterPro" id="IPR058240">
    <property type="entry name" value="rSAM_sf"/>
</dbReference>
<dbReference type="SFLD" id="SFLDG01082">
    <property type="entry name" value="B12-binding_domain_containing"/>
    <property type="match status" value="1"/>
</dbReference>
<dbReference type="PROSITE" id="PS51918">
    <property type="entry name" value="RADICAL_SAM"/>
    <property type="match status" value="1"/>
</dbReference>
<dbReference type="InterPro" id="IPR004559">
    <property type="entry name" value="HemW-like"/>
</dbReference>
<dbReference type="NCBIfam" id="NF004567">
    <property type="entry name" value="PRK05904.1"/>
    <property type="match status" value="1"/>
</dbReference>
<dbReference type="InterPro" id="IPR006638">
    <property type="entry name" value="Elp3/MiaA/NifB-like_rSAM"/>
</dbReference>